<comment type="caution">
    <text evidence="1">The sequence shown here is derived from an EMBL/GenBank/DDBJ whole genome shotgun (WGS) entry which is preliminary data.</text>
</comment>
<dbReference type="EMBL" id="CAJNJQ010000550">
    <property type="protein sequence ID" value="CAE7085197.1"/>
    <property type="molecule type" value="Genomic_DNA"/>
</dbReference>
<dbReference type="SUPFAM" id="SSF81296">
    <property type="entry name" value="E set domains"/>
    <property type="match status" value="1"/>
</dbReference>
<evidence type="ECO:0008006" key="3">
    <source>
        <dbReference type="Google" id="ProtNLM"/>
    </source>
</evidence>
<proteinExistence type="predicted"/>
<reference evidence="1" key="1">
    <citation type="submission" date="2021-01" db="EMBL/GenBank/DDBJ databases">
        <authorList>
            <person name="Kaushik A."/>
        </authorList>
    </citation>
    <scope>NUCLEOTIDE SEQUENCE</scope>
    <source>
        <strain evidence="1">AG5</strain>
    </source>
</reference>
<dbReference type="Gene3D" id="2.60.40.640">
    <property type="match status" value="1"/>
</dbReference>
<dbReference type="InterPro" id="IPR014752">
    <property type="entry name" value="Arrestin-like_C"/>
</dbReference>
<name>A0A8H3DWC4_9AGAM</name>
<accession>A0A8H3DWC4</accession>
<dbReference type="Proteomes" id="UP000663827">
    <property type="component" value="Unassembled WGS sequence"/>
</dbReference>
<protein>
    <recommendedName>
        <fullName evidence="3">Arrestin-like N-terminal domain-containing protein</fullName>
    </recommendedName>
</protein>
<evidence type="ECO:0000313" key="1">
    <source>
        <dbReference type="EMBL" id="CAE7085197.1"/>
    </source>
</evidence>
<dbReference type="AlphaFoldDB" id="A0A8H3DWC4"/>
<gene>
    <name evidence="1" type="ORF">RDB_LOCUS27053</name>
</gene>
<evidence type="ECO:0000313" key="2">
    <source>
        <dbReference type="Proteomes" id="UP000663827"/>
    </source>
</evidence>
<organism evidence="1 2">
    <name type="scientific">Rhizoctonia solani</name>
    <dbReference type="NCBI Taxonomy" id="456999"/>
    <lineage>
        <taxon>Eukaryota</taxon>
        <taxon>Fungi</taxon>
        <taxon>Dikarya</taxon>
        <taxon>Basidiomycota</taxon>
        <taxon>Agaricomycotina</taxon>
        <taxon>Agaricomycetes</taxon>
        <taxon>Cantharellales</taxon>
        <taxon>Ceratobasidiaceae</taxon>
        <taxon>Rhizoctonia</taxon>
    </lineage>
</organism>
<dbReference type="InterPro" id="IPR014756">
    <property type="entry name" value="Ig_E-set"/>
</dbReference>
<sequence length="422" mass="46461">MIQVLSQSIDAPPPYTRTLLVNSSPSSSAASSLFSAPSDPDDGCIYRYSSKAVSLSFNQVRHDGIRLPAYGREGIVSGEVYLRSTAHIESVTLSLRGEIKTVIESTCRPTLHSTTVLLEQNNVLWSMYAQGHPSPLPNLLPFSLVFPTTGKEEGTPLPPSFAGAVSEGHVRVRYKVVVTVHRTGWHHSSSVETEIFYLPLPIEGSEFLPSPESTSEEPPVESPFDMKIIKLAARRITEGKSELSRVNAHFAYPSLVSLSHSRSIPFNLWLSSLEHPIETLLALAPHISIRLVRTVSVTARGSTVSEENIVSHQTLRASDMLNKTESRGQVLSFSGNLAIPKGMWRNWTVPRAARVSIHQYSLRVSLPSNIEQQIAYIDHKVMVAFVSGSDLVTEHPDAPDFDAIPSPASLLKKHTLYMPMRV</sequence>